<evidence type="ECO:0000313" key="1">
    <source>
        <dbReference type="EMBL" id="MDV2477080.1"/>
    </source>
</evidence>
<organism evidence="1 2">
    <name type="scientific">Rhodococcus zopfii</name>
    <dbReference type="NCBI Taxonomy" id="43772"/>
    <lineage>
        <taxon>Bacteria</taxon>
        <taxon>Bacillati</taxon>
        <taxon>Actinomycetota</taxon>
        <taxon>Actinomycetes</taxon>
        <taxon>Mycobacteriales</taxon>
        <taxon>Nocardiaceae</taxon>
        <taxon>Rhodococcus</taxon>
    </lineage>
</organism>
<protein>
    <submittedName>
        <fullName evidence="1">Uncharacterized protein</fullName>
    </submittedName>
</protein>
<reference evidence="1 2" key="1">
    <citation type="submission" date="2019-10" db="EMBL/GenBank/DDBJ databases">
        <title>Draft Genome Assembly of Rhodococcus zopfii DSM44189.</title>
        <authorList>
            <person name="Sutton J.M."/>
            <person name="Akob D.M."/>
            <person name="Bushman T.J."/>
        </authorList>
    </citation>
    <scope>NUCLEOTIDE SEQUENCE [LARGE SCALE GENOMIC DNA]</scope>
    <source>
        <strain evidence="1 2">DSM 44189</strain>
    </source>
</reference>
<dbReference type="Proteomes" id="UP001275440">
    <property type="component" value="Unassembled WGS sequence"/>
</dbReference>
<comment type="caution">
    <text evidence="1">The sequence shown here is derived from an EMBL/GenBank/DDBJ whole genome shotgun (WGS) entry which is preliminary data.</text>
</comment>
<dbReference type="EMBL" id="WBMO01000001">
    <property type="protein sequence ID" value="MDV2477080.1"/>
    <property type="molecule type" value="Genomic_DNA"/>
</dbReference>
<accession>A0ABU3WSX0</accession>
<proteinExistence type="predicted"/>
<evidence type="ECO:0000313" key="2">
    <source>
        <dbReference type="Proteomes" id="UP001275440"/>
    </source>
</evidence>
<sequence>MIVSTDIRLASMLSALTGTILPEIAEHGFAREQAELLAGHLNALRVQGAFAEEFERLEFNYTRNLAREILRDSTGGEMTTAATARVQSALDEKAPTDITDIRAAQSILTSLIAELVSAQGIDGGAASVVWSTRTIVDAEHGQSLRDRSFFSPFGYESGSDEVKPIEEMMGDFRKQFNEDSGATR</sequence>
<keyword evidence="2" id="KW-1185">Reference proteome</keyword>
<name>A0ABU3WSX0_9NOCA</name>
<gene>
    <name evidence="1" type="ORF">F8M49_20280</name>
</gene>